<dbReference type="SUPFAM" id="SSF56300">
    <property type="entry name" value="Metallo-dependent phosphatases"/>
    <property type="match status" value="1"/>
</dbReference>
<organism evidence="3 4">
    <name type="scientific">Ilex paraguariensis</name>
    <name type="common">yerba mate</name>
    <dbReference type="NCBI Taxonomy" id="185542"/>
    <lineage>
        <taxon>Eukaryota</taxon>
        <taxon>Viridiplantae</taxon>
        <taxon>Streptophyta</taxon>
        <taxon>Embryophyta</taxon>
        <taxon>Tracheophyta</taxon>
        <taxon>Spermatophyta</taxon>
        <taxon>Magnoliopsida</taxon>
        <taxon>eudicotyledons</taxon>
        <taxon>Gunneridae</taxon>
        <taxon>Pentapetalae</taxon>
        <taxon>asterids</taxon>
        <taxon>campanulids</taxon>
        <taxon>Aquifoliales</taxon>
        <taxon>Aquifoliaceae</taxon>
        <taxon>Ilex</taxon>
    </lineage>
</organism>
<comment type="caution">
    <text evidence="3">The sequence shown here is derived from an EMBL/GenBank/DDBJ whole genome shotgun (WGS) entry which is preliminary data.</text>
</comment>
<keyword evidence="4" id="KW-1185">Reference proteome</keyword>
<evidence type="ECO:0000256" key="1">
    <source>
        <dbReference type="ARBA" id="ARBA00022729"/>
    </source>
</evidence>
<dbReference type="Proteomes" id="UP001642360">
    <property type="component" value="Unassembled WGS sequence"/>
</dbReference>
<proteinExistence type="predicted"/>
<accession>A0ABC8THU8</accession>
<dbReference type="AlphaFoldDB" id="A0ABC8THU8"/>
<name>A0ABC8THU8_9AQUA</name>
<gene>
    <name evidence="3" type="ORF">ILEXP_LOCUS38244</name>
</gene>
<sequence>MGQPQKRLCSTKSERRPVDSYFISVTGGSWPVKEQTLLLKLVSFLSLHWFRLYTTRALQGQGACYFVKQIEIPNEETLDVIAVDTGSLQDPSNGTGNDQLQWLTSTLEASNSSWRIAVGFHPLVACDENIEQTEAKQKFETLHHEFLKNGVNAYISGHACSNYVHKGGIMHNNNAGPIEKGPYLSFMDNKLVLNKERTTGFLLHRVSSLEIVTYLVSLTGEVVQKITLQQRGRGVM</sequence>
<keyword evidence="1" id="KW-0732">Signal</keyword>
<dbReference type="Gene3D" id="3.60.21.10">
    <property type="match status" value="1"/>
</dbReference>
<dbReference type="EMBL" id="CAUOFW020005169">
    <property type="protein sequence ID" value="CAK9168828.1"/>
    <property type="molecule type" value="Genomic_DNA"/>
</dbReference>
<reference evidence="3 4" key="1">
    <citation type="submission" date="2024-02" db="EMBL/GenBank/DDBJ databases">
        <authorList>
            <person name="Vignale AGUSTIN F."/>
            <person name="Sosa J E."/>
            <person name="Modenutti C."/>
        </authorList>
    </citation>
    <scope>NUCLEOTIDE SEQUENCE [LARGE SCALE GENOMIC DNA]</scope>
</reference>
<dbReference type="PANTHER" id="PTHR10161:SF14">
    <property type="entry name" value="TARTRATE-RESISTANT ACID PHOSPHATASE TYPE 5"/>
    <property type="match status" value="1"/>
</dbReference>
<dbReference type="PANTHER" id="PTHR10161">
    <property type="entry name" value="TARTRATE-RESISTANT ACID PHOSPHATASE TYPE 5"/>
    <property type="match status" value="1"/>
</dbReference>
<evidence type="ECO:0000313" key="4">
    <source>
        <dbReference type="Proteomes" id="UP001642360"/>
    </source>
</evidence>
<evidence type="ECO:0000313" key="3">
    <source>
        <dbReference type="EMBL" id="CAK9168828.1"/>
    </source>
</evidence>
<dbReference type="InterPro" id="IPR029052">
    <property type="entry name" value="Metallo-depent_PP-like"/>
</dbReference>
<keyword evidence="2" id="KW-0378">Hydrolase</keyword>
<dbReference type="InterPro" id="IPR051558">
    <property type="entry name" value="Metallophosphoesterase_PAP"/>
</dbReference>
<protein>
    <recommendedName>
        <fullName evidence="5">Calcineurin-like phosphoesterase domain-containing protein</fullName>
    </recommendedName>
</protein>
<evidence type="ECO:0008006" key="5">
    <source>
        <dbReference type="Google" id="ProtNLM"/>
    </source>
</evidence>
<evidence type="ECO:0000256" key="2">
    <source>
        <dbReference type="ARBA" id="ARBA00022801"/>
    </source>
</evidence>
<dbReference type="GO" id="GO:0016787">
    <property type="term" value="F:hydrolase activity"/>
    <property type="evidence" value="ECO:0007669"/>
    <property type="project" value="UniProtKB-KW"/>
</dbReference>